<dbReference type="SUPFAM" id="SSF51569">
    <property type="entry name" value="Aldolase"/>
    <property type="match status" value="1"/>
</dbReference>
<dbReference type="PANTHER" id="PTHR42966:SF1">
    <property type="entry name" value="SIALIC ACID SYNTHASE"/>
    <property type="match status" value="1"/>
</dbReference>
<dbReference type="PROSITE" id="PS50844">
    <property type="entry name" value="AFP_LIKE"/>
    <property type="match status" value="1"/>
</dbReference>
<dbReference type="Pfam" id="PF08666">
    <property type="entry name" value="SAF"/>
    <property type="match status" value="1"/>
</dbReference>
<organism evidence="2 3">
    <name type="scientific">Brachyspira suanatina</name>
    <dbReference type="NCBI Taxonomy" id="381802"/>
    <lineage>
        <taxon>Bacteria</taxon>
        <taxon>Pseudomonadati</taxon>
        <taxon>Spirochaetota</taxon>
        <taxon>Spirochaetia</taxon>
        <taxon>Brachyspirales</taxon>
        <taxon>Brachyspiraceae</taxon>
        <taxon>Brachyspira</taxon>
    </lineage>
</organism>
<dbReference type="Proteomes" id="UP000043763">
    <property type="component" value="Unassembled WGS sequence"/>
</dbReference>
<reference evidence="3" key="1">
    <citation type="submission" date="2015-04" db="EMBL/GenBank/DDBJ databases">
        <authorList>
            <person name="Mushtaq Mamoona"/>
        </authorList>
    </citation>
    <scope>NUCLEOTIDE SEQUENCE [LARGE SCALE GENOMIC DNA]</scope>
    <source>
        <strain evidence="3">AN4859/03</strain>
    </source>
</reference>
<dbReference type="GO" id="GO:0016301">
    <property type="term" value="F:kinase activity"/>
    <property type="evidence" value="ECO:0007669"/>
    <property type="project" value="UniProtKB-KW"/>
</dbReference>
<dbReference type="InterPro" id="IPR057736">
    <property type="entry name" value="SAF_PseI/NeuA/NeuB"/>
</dbReference>
<keyword evidence="2" id="KW-0808">Transferase</keyword>
<dbReference type="Gene3D" id="3.90.1210.10">
    <property type="entry name" value="Antifreeze-like/N-acetylneuraminic acid synthase C-terminal domain"/>
    <property type="match status" value="1"/>
</dbReference>
<dbReference type="GO" id="GO:0047444">
    <property type="term" value="F:N-acylneuraminate-9-phosphate synthase activity"/>
    <property type="evidence" value="ECO:0007669"/>
    <property type="project" value="TreeGrafter"/>
</dbReference>
<dbReference type="GO" id="GO:0016051">
    <property type="term" value="P:carbohydrate biosynthetic process"/>
    <property type="evidence" value="ECO:0007669"/>
    <property type="project" value="InterPro"/>
</dbReference>
<dbReference type="SUPFAM" id="SSF51269">
    <property type="entry name" value="AFP III-like domain"/>
    <property type="match status" value="1"/>
</dbReference>
<protein>
    <submittedName>
        <fullName evidence="2">Shikimate kinase</fullName>
    </submittedName>
</protein>
<dbReference type="AlphaFoldDB" id="A0A0G4K933"/>
<evidence type="ECO:0000313" key="3">
    <source>
        <dbReference type="Proteomes" id="UP000043763"/>
    </source>
</evidence>
<dbReference type="InterPro" id="IPR013974">
    <property type="entry name" value="SAF"/>
</dbReference>
<dbReference type="InterPro" id="IPR036732">
    <property type="entry name" value="AFP_Neu5c_C_sf"/>
</dbReference>
<keyword evidence="2" id="KW-0418">Kinase</keyword>
<name>A0A0G4K933_9SPIR</name>
<dbReference type="Pfam" id="PF03102">
    <property type="entry name" value="NeuB"/>
    <property type="match status" value="1"/>
</dbReference>
<dbReference type="CDD" id="cd11615">
    <property type="entry name" value="SAF_NeuB_like"/>
    <property type="match status" value="1"/>
</dbReference>
<dbReference type="EMBL" id="CVLB01000002">
    <property type="protein sequence ID" value="CRF34741.1"/>
    <property type="molecule type" value="Genomic_DNA"/>
</dbReference>
<dbReference type="InterPro" id="IPR006190">
    <property type="entry name" value="SAF_AFP_Neu5Ac"/>
</dbReference>
<sequence length="344" mass="38281">MLKLKDLINKKGYFIIAEAGCNHEGDLNTAIKLIQEAAKSGADAVKFQSFTQKTLFAAKEYTKILKLKDDALDGVDNIILKKEWYEPLIKEAKKNKIIFITTPFSVDSVNDIVSYDIPIIKIASCDIDNIPLLEAVAKTQKPVILSTGLALNKDIKEALKILKKNEVALLHCSVEYPTPLQNARLNRISVMKNLFKNNIIGYSDHTIGIEAPIIAVSLGAKIIEKHFTVTPEKETGDHIISLDTNGMSEMIKSIDKTLTMLGGDTASKKEHVLSKQEKKELVYAKRGIYLSHAMLRGEIITEKDLIALRPCVGIPAKYYNKVLGMKLKVDKKSNTALSFKDLKK</sequence>
<feature type="domain" description="AFP-like" evidence="1">
    <location>
        <begin position="287"/>
        <end position="344"/>
    </location>
</feature>
<keyword evidence="3" id="KW-1185">Reference proteome</keyword>
<dbReference type="InterPro" id="IPR051690">
    <property type="entry name" value="PseI-like"/>
</dbReference>
<proteinExistence type="predicted"/>
<dbReference type="PANTHER" id="PTHR42966">
    <property type="entry name" value="N-ACETYLNEURAMINATE SYNTHASE"/>
    <property type="match status" value="1"/>
</dbReference>
<evidence type="ECO:0000313" key="2">
    <source>
        <dbReference type="EMBL" id="CRF34741.1"/>
    </source>
</evidence>
<dbReference type="Gene3D" id="3.20.20.70">
    <property type="entry name" value="Aldolase class I"/>
    <property type="match status" value="1"/>
</dbReference>
<evidence type="ECO:0000259" key="1">
    <source>
        <dbReference type="PROSITE" id="PS50844"/>
    </source>
</evidence>
<accession>A0A0G4K933</accession>
<gene>
    <name evidence="2" type="ORF">BRSU_2215</name>
</gene>
<dbReference type="OrthoDB" id="9814210at2"/>
<dbReference type="InterPro" id="IPR013785">
    <property type="entry name" value="Aldolase_TIM"/>
</dbReference>
<dbReference type="RefSeq" id="WP_048595385.1">
    <property type="nucleotide sequence ID" value="NZ_CVLB01000002.1"/>
</dbReference>
<dbReference type="InterPro" id="IPR013132">
    <property type="entry name" value="PseI/NeuA/B-like_N"/>
</dbReference>